<proteinExistence type="predicted"/>
<keyword evidence="2" id="KW-1185">Reference proteome</keyword>
<dbReference type="Proteomes" id="UP000607653">
    <property type="component" value="Unassembled WGS sequence"/>
</dbReference>
<sequence length="46" mass="5317">MNLRTTEQFNLSQIAEPLQGDVQIQDQIKQKKELKNNFSASDRIPT</sequence>
<gene>
    <name evidence="1" type="ORF">HUJ06_009782</name>
</gene>
<name>A0A822YHI3_NELNU</name>
<dbReference type="AlphaFoldDB" id="A0A822YHI3"/>
<evidence type="ECO:0000313" key="2">
    <source>
        <dbReference type="Proteomes" id="UP000607653"/>
    </source>
</evidence>
<evidence type="ECO:0000313" key="1">
    <source>
        <dbReference type="EMBL" id="DAD30931.1"/>
    </source>
</evidence>
<comment type="caution">
    <text evidence="1">The sequence shown here is derived from an EMBL/GenBank/DDBJ whole genome shotgun (WGS) entry which is preliminary data.</text>
</comment>
<protein>
    <submittedName>
        <fullName evidence="1">Uncharacterized protein</fullName>
    </submittedName>
</protein>
<reference evidence="1 2" key="1">
    <citation type="journal article" date="2020" name="Mol. Biol. Evol.">
        <title>Distinct Expression and Methylation Patterns for Genes with Different Fates following a Single Whole-Genome Duplication in Flowering Plants.</title>
        <authorList>
            <person name="Shi T."/>
            <person name="Rahmani R.S."/>
            <person name="Gugger P.F."/>
            <person name="Wang M."/>
            <person name="Li H."/>
            <person name="Zhang Y."/>
            <person name="Li Z."/>
            <person name="Wang Q."/>
            <person name="Van de Peer Y."/>
            <person name="Marchal K."/>
            <person name="Chen J."/>
        </authorList>
    </citation>
    <scope>NUCLEOTIDE SEQUENCE [LARGE SCALE GENOMIC DNA]</scope>
    <source>
        <tissue evidence="1">Leaf</tissue>
    </source>
</reference>
<organism evidence="1 2">
    <name type="scientific">Nelumbo nucifera</name>
    <name type="common">Sacred lotus</name>
    <dbReference type="NCBI Taxonomy" id="4432"/>
    <lineage>
        <taxon>Eukaryota</taxon>
        <taxon>Viridiplantae</taxon>
        <taxon>Streptophyta</taxon>
        <taxon>Embryophyta</taxon>
        <taxon>Tracheophyta</taxon>
        <taxon>Spermatophyta</taxon>
        <taxon>Magnoliopsida</taxon>
        <taxon>Proteales</taxon>
        <taxon>Nelumbonaceae</taxon>
        <taxon>Nelumbo</taxon>
    </lineage>
</organism>
<dbReference type="EMBL" id="DUZY01000003">
    <property type="protein sequence ID" value="DAD30931.1"/>
    <property type="molecule type" value="Genomic_DNA"/>
</dbReference>
<accession>A0A822YHI3</accession>